<dbReference type="RefSeq" id="WP_126979019.1">
    <property type="nucleotide sequence ID" value="NZ_PQSP01000002.1"/>
</dbReference>
<evidence type="ECO:0000313" key="3">
    <source>
        <dbReference type="Proteomes" id="UP000286947"/>
    </source>
</evidence>
<evidence type="ECO:0000256" key="1">
    <source>
        <dbReference type="SAM" id="SignalP"/>
    </source>
</evidence>
<evidence type="ECO:0008006" key="4">
    <source>
        <dbReference type="Google" id="ProtNLM"/>
    </source>
</evidence>
<reference evidence="2 3" key="1">
    <citation type="submission" date="2018-01" db="EMBL/GenBank/DDBJ databases">
        <title>Saezia sanguinis gen. nov., sp. nov., in the order Burkholderiales isolated from human blood.</title>
        <authorList>
            <person name="Medina-Pascual M.J."/>
            <person name="Valdezate S."/>
            <person name="Monzon S."/>
            <person name="Cuesta I."/>
            <person name="Carrasco G."/>
            <person name="Villalon P."/>
            <person name="Saez-Nieto J.A."/>
        </authorList>
    </citation>
    <scope>NUCLEOTIDE SEQUENCE [LARGE SCALE GENOMIC DNA]</scope>
    <source>
        <strain evidence="2 3">CNM695-12</strain>
    </source>
</reference>
<dbReference type="AlphaFoldDB" id="A0A433SEL1"/>
<dbReference type="Proteomes" id="UP000286947">
    <property type="component" value="Unassembled WGS sequence"/>
</dbReference>
<proteinExistence type="predicted"/>
<keyword evidence="3" id="KW-1185">Reference proteome</keyword>
<feature type="signal peptide" evidence="1">
    <location>
        <begin position="1"/>
        <end position="21"/>
    </location>
</feature>
<evidence type="ECO:0000313" key="2">
    <source>
        <dbReference type="EMBL" id="RUS67173.1"/>
    </source>
</evidence>
<name>A0A433SEL1_9BURK</name>
<organism evidence="2 3">
    <name type="scientific">Saezia sanguinis</name>
    <dbReference type="NCBI Taxonomy" id="1965230"/>
    <lineage>
        <taxon>Bacteria</taxon>
        <taxon>Pseudomonadati</taxon>
        <taxon>Pseudomonadota</taxon>
        <taxon>Betaproteobacteria</taxon>
        <taxon>Burkholderiales</taxon>
        <taxon>Saeziaceae</taxon>
        <taxon>Saezia</taxon>
    </lineage>
</organism>
<keyword evidence="1" id="KW-0732">Signal</keyword>
<feature type="chain" id="PRO_5019134811" description="Ig-like domain-containing protein" evidence="1">
    <location>
        <begin position="22"/>
        <end position="128"/>
    </location>
</feature>
<dbReference type="EMBL" id="PQSP01000002">
    <property type="protein sequence ID" value="RUS67173.1"/>
    <property type="molecule type" value="Genomic_DNA"/>
</dbReference>
<comment type="caution">
    <text evidence="2">The sequence shown here is derived from an EMBL/GenBank/DDBJ whole genome shotgun (WGS) entry which is preliminary data.</text>
</comment>
<protein>
    <recommendedName>
        <fullName evidence="4">Ig-like domain-containing protein</fullName>
    </recommendedName>
</protein>
<accession>A0A433SEL1</accession>
<sequence length="128" mass="13991" precursor="true">MSKKLIAAVIIGMGFASVSFGQIPGARVSDMYTDTDYFNVVTAQGDSIDDLCKLQVAYNQATSNTGWSTLPPFTYTGYYWRVPGLQSGQKMLVQCQIAETQYTPSITLPLKCSSGSKIYQSQPTGCYK</sequence>
<gene>
    <name evidence="2" type="ORF">CUZ56_01113</name>
</gene>